<evidence type="ECO:0008006" key="5">
    <source>
        <dbReference type="Google" id="ProtNLM"/>
    </source>
</evidence>
<dbReference type="EMBL" id="KJ776582">
    <property type="protein sequence ID" value="AIW54861.1"/>
    <property type="molecule type" value="Genomic_DNA"/>
</dbReference>
<dbReference type="EMBL" id="KJ776578">
    <property type="protein sequence ID" value="AIW54612.1"/>
    <property type="molecule type" value="Genomic_DNA"/>
</dbReference>
<dbReference type="InterPro" id="IPR045798">
    <property type="entry name" value="TrbL_Firmicutes"/>
</dbReference>
<feature type="transmembrane region" description="Helical" evidence="1">
    <location>
        <begin position="197"/>
        <end position="217"/>
    </location>
</feature>
<dbReference type="EMBL" id="KJ776580">
    <property type="protein sequence ID" value="AIW54731.1"/>
    <property type="molecule type" value="Genomic_DNA"/>
</dbReference>
<sequence>MLKDTFGSFDSAIEKAIQLVTVAPADKSEMWNFTTAAYNVILPVAMTLAVLYFFVDFLNKSVMLEYMRWENVVKALFKLVVCKAILSNVQELTTGIFKIVSSLTTSLGNTAIVTNQIDYSAIKDSLGNPGFMECMALFVKILPITFLMWLVVKIIILIVYGRMIQIYIYTMFAPIPLANLAGEGFNGTAKNFIRDYAGVCLQGTVIIAAMGLYGAVVKDCLGAGNVTNIDGLGELFLISLVLIFILAKSGDWAKKIIGGH</sequence>
<feature type="transmembrane region" description="Helical" evidence="1">
    <location>
        <begin position="229"/>
        <end position="247"/>
    </location>
</feature>
<keyword evidence="1" id="KW-0812">Transmembrane</keyword>
<dbReference type="RefSeq" id="WP_172685585.1">
    <property type="nucleotide sequence ID" value="NZ_KJ776578.1"/>
</dbReference>
<dbReference type="AlphaFoldDB" id="A0A0A0UT94"/>
<geneLocation type="plasmid" evidence="4">
    <name>pCDC3897</name>
</geneLocation>
<dbReference type="Pfam" id="PF19478">
    <property type="entry name" value="TrbL_2"/>
    <property type="match status" value="1"/>
</dbReference>
<proteinExistence type="predicted"/>
<keyword evidence="3" id="KW-0614">Plasmid</keyword>
<keyword evidence="1" id="KW-1133">Transmembrane helix</keyword>
<feature type="transmembrane region" description="Helical" evidence="1">
    <location>
        <begin position="137"/>
        <end position="160"/>
    </location>
</feature>
<geneLocation type="plasmid" evidence="2">
    <name>pCDC3875</name>
</geneLocation>
<keyword evidence="1" id="KW-0472">Membrane</keyword>
<organism evidence="3">
    <name type="scientific">Clostridium botulinum</name>
    <dbReference type="NCBI Taxonomy" id="1491"/>
    <lineage>
        <taxon>Bacteria</taxon>
        <taxon>Bacillati</taxon>
        <taxon>Bacillota</taxon>
        <taxon>Clostridia</taxon>
        <taxon>Eubacteriales</taxon>
        <taxon>Clostridiaceae</taxon>
        <taxon>Clostridium</taxon>
    </lineage>
</organism>
<name>A0A0A0UT94_CLOBO</name>
<geneLocation type="plasmid" evidence="3">
    <name>pCDC5900</name>
</geneLocation>
<evidence type="ECO:0000313" key="2">
    <source>
        <dbReference type="EMBL" id="AIW54612.1"/>
    </source>
</evidence>
<evidence type="ECO:0000313" key="4">
    <source>
        <dbReference type="EMBL" id="AIW54861.1"/>
    </source>
</evidence>
<accession>A0A0A0UT94</accession>
<reference evidence="3" key="1">
    <citation type="journal article" date="2014" name="Genome Biol. Evol.">
        <title>Three classes of plasmid (47-63 kb) carry the type B neurotoxin gene cluster of group II Clostridium botulinum.</title>
        <authorList>
            <person name="Carter A.T."/>
            <person name="Austin J.W."/>
            <person name="Weedmark K.A."/>
            <person name="Corbett C."/>
            <person name="Peck M.W."/>
        </authorList>
    </citation>
    <scope>NUCLEOTIDE SEQUENCE</scope>
    <source>
        <strain evidence="2">CDC3875</strain>
        <strain evidence="4">CDC3897</strain>
        <strain evidence="3">CDC5900</strain>
        <plasmid evidence="2">pCDC3875</plasmid>
        <plasmid evidence="4">pCDC3897</plasmid>
        <plasmid evidence="3">pCDC5900</plasmid>
    </source>
</reference>
<protein>
    <recommendedName>
        <fullName evidence="5">TrbL/VirB6 plasmid conjugal transfer protein</fullName>
    </recommendedName>
</protein>
<feature type="transmembrane region" description="Helical" evidence="1">
    <location>
        <begin position="36"/>
        <end position="58"/>
    </location>
</feature>
<evidence type="ECO:0000313" key="3">
    <source>
        <dbReference type="EMBL" id="AIW54731.1"/>
    </source>
</evidence>
<feature type="transmembrane region" description="Helical" evidence="1">
    <location>
        <begin position="166"/>
        <end position="185"/>
    </location>
</feature>
<evidence type="ECO:0000256" key="1">
    <source>
        <dbReference type="SAM" id="Phobius"/>
    </source>
</evidence>